<sequence length="101" mass="11243">MRETKRFKNQSSLSQGKTTSKLPTIVIYVTLGGGRRRCRRWSAAMQEVVDGLCYVTGEGSGGARSAGEILECYKNLLCRYLASKLLLPPPLQRLGWSSMKM</sequence>
<proteinExistence type="predicted"/>
<evidence type="ECO:0000313" key="2">
    <source>
        <dbReference type="Proteomes" id="UP000243975"/>
    </source>
</evidence>
<dbReference type="AlphaFoldDB" id="A0A124SH40"/>
<keyword evidence="2" id="KW-1185">Reference proteome</keyword>
<name>A0A124SH40_CYNCS</name>
<dbReference type="Gramene" id="KVI08341">
    <property type="protein sequence ID" value="KVI08341"/>
    <property type="gene ID" value="Ccrd_013292"/>
</dbReference>
<dbReference type="EMBL" id="LEKV01001138">
    <property type="protein sequence ID" value="KVI08341.1"/>
    <property type="molecule type" value="Genomic_DNA"/>
</dbReference>
<accession>A0A124SH40</accession>
<gene>
    <name evidence="1" type="ORF">Ccrd_013292</name>
</gene>
<protein>
    <submittedName>
        <fullName evidence="1">Uncharacterized protein</fullName>
    </submittedName>
</protein>
<comment type="caution">
    <text evidence="1">The sequence shown here is derived from an EMBL/GenBank/DDBJ whole genome shotgun (WGS) entry which is preliminary data.</text>
</comment>
<dbReference type="Proteomes" id="UP000243975">
    <property type="component" value="Unassembled WGS sequence"/>
</dbReference>
<organism evidence="1 2">
    <name type="scientific">Cynara cardunculus var. scolymus</name>
    <name type="common">Globe artichoke</name>
    <name type="synonym">Cynara scolymus</name>
    <dbReference type="NCBI Taxonomy" id="59895"/>
    <lineage>
        <taxon>Eukaryota</taxon>
        <taxon>Viridiplantae</taxon>
        <taxon>Streptophyta</taxon>
        <taxon>Embryophyta</taxon>
        <taxon>Tracheophyta</taxon>
        <taxon>Spermatophyta</taxon>
        <taxon>Magnoliopsida</taxon>
        <taxon>eudicotyledons</taxon>
        <taxon>Gunneridae</taxon>
        <taxon>Pentapetalae</taxon>
        <taxon>asterids</taxon>
        <taxon>campanulids</taxon>
        <taxon>Asterales</taxon>
        <taxon>Asteraceae</taxon>
        <taxon>Carduoideae</taxon>
        <taxon>Cardueae</taxon>
        <taxon>Carduinae</taxon>
        <taxon>Cynara</taxon>
    </lineage>
</organism>
<evidence type="ECO:0000313" key="1">
    <source>
        <dbReference type="EMBL" id="KVI08341.1"/>
    </source>
</evidence>
<reference evidence="1 2" key="1">
    <citation type="journal article" date="2016" name="Sci. Rep.">
        <title>The genome sequence of the outbreeding globe artichoke constructed de novo incorporating a phase-aware low-pass sequencing strategy of F1 progeny.</title>
        <authorList>
            <person name="Scaglione D."/>
            <person name="Reyes-Chin-Wo S."/>
            <person name="Acquadro A."/>
            <person name="Froenicke L."/>
            <person name="Portis E."/>
            <person name="Beitel C."/>
            <person name="Tirone M."/>
            <person name="Mauro R."/>
            <person name="Lo Monaco A."/>
            <person name="Mauromicale G."/>
            <person name="Faccioli P."/>
            <person name="Cattivelli L."/>
            <person name="Rieseberg L."/>
            <person name="Michelmore R."/>
            <person name="Lanteri S."/>
        </authorList>
    </citation>
    <scope>NUCLEOTIDE SEQUENCE [LARGE SCALE GENOMIC DNA]</scope>
    <source>
        <strain evidence="1">2C</strain>
    </source>
</reference>